<dbReference type="GO" id="GO:0005524">
    <property type="term" value="F:ATP binding"/>
    <property type="evidence" value="ECO:0007669"/>
    <property type="project" value="UniProtKB-KW"/>
</dbReference>
<evidence type="ECO:0000313" key="6">
    <source>
        <dbReference type="EMBL" id="KXS08976.1"/>
    </source>
</evidence>
<dbReference type="OrthoDB" id="16911at2759"/>
<name>A0A138ZWU9_GONPJ</name>
<dbReference type="InterPro" id="IPR014001">
    <property type="entry name" value="Helicase_ATP-bd"/>
</dbReference>
<keyword evidence="1" id="KW-0547">Nucleotide-binding</keyword>
<keyword evidence="2" id="KW-0378">Hydrolase</keyword>
<sequence length="882" mass="99729">MSAPDFEQVSKNLETVDEKLKFESTGSYSTHERRFGKDSGLMCNVKDNATHPASSYVPFASHVSNIFVFLEDWSNIWVAGGAVVSWIKPFYVKVSENNQTKHYGDIDMYIVCDNDSDFVKAVKRILIAVVKFADLKDMGVCFIMSEWAISIHSYLKNPIRDKKRNMFLREIPKTVQIILKRYKTIARLLSTFDVDCCGVAYNGSKIVATARAVMALKTKVNVADGSRNSPTFEYRLVKYAYHGFKIFIPNFTLHNTGDDRWNMSKHKGPYKILNLLAKKASKKVPSSVTTKSSDYAPCLYRGMSARQILLEVKLHNARIMSSTNINRSDKLWSYFTNIDDVMETVLDIGRLHSFVPQIPERNDEIQPKGHPDYPAPPPFKTYHFTQGGEYLVVPRYYGIKTFGTPVKICFPEITEIDRIQFLGTLKDYQVKPTELTLSHLREHGCGQLSLITGRGKTFCALKIAGDLKLPTLIIAHKTLLIDQWISEITKCIPTASVKRVQAKEKDFEADFVVATIQTLLSMDPSAIPDRFGFVIVDEVHHLGACHFNNIMSMCQAKYVLGLSATPERSDGLTKVIVNSIGPIIYKDDVKDGERGGTLWVLKHHGMNTQQLPWATRISALVADNARTIKLAEAIVRAAMFGTTEHKKRKFLIISDRTVHLEHIKTQLINLGVNQDDMGIFTGGSAKTKKTKVDPLDKQYILSTYSMFSEGVSRPDLNTLVLATPKKEIVQVIGRIYRKTYTADDVQPLIVDMIDNGFNSQFYARKSTGTSSQYRKYMSIKDNSEAFDDYVAKVFKRNNSRLLQYQADLEDPSRIARRVAKLKARNRSTYSIGKWGYRDKWQYFGRLVVNGASLSASGISLSDSQLAIGIIYAFFFFPIFNSK</sequence>
<evidence type="ECO:0000256" key="3">
    <source>
        <dbReference type="ARBA" id="ARBA00022806"/>
    </source>
</evidence>
<dbReference type="GO" id="GO:0003677">
    <property type="term" value="F:DNA binding"/>
    <property type="evidence" value="ECO:0007669"/>
    <property type="project" value="InterPro"/>
</dbReference>
<accession>A0A138ZWU9</accession>
<dbReference type="Pfam" id="PF04851">
    <property type="entry name" value="ResIII"/>
    <property type="match status" value="1"/>
</dbReference>
<evidence type="ECO:0000256" key="1">
    <source>
        <dbReference type="ARBA" id="ARBA00022741"/>
    </source>
</evidence>
<dbReference type="AlphaFoldDB" id="A0A138ZWU9"/>
<evidence type="ECO:0000256" key="4">
    <source>
        <dbReference type="ARBA" id="ARBA00022840"/>
    </source>
</evidence>
<keyword evidence="7" id="KW-1185">Reference proteome</keyword>
<keyword evidence="3" id="KW-0347">Helicase</keyword>
<dbReference type="SMART" id="SM00487">
    <property type="entry name" value="DEXDc"/>
    <property type="match status" value="1"/>
</dbReference>
<dbReference type="InterPro" id="IPR006935">
    <property type="entry name" value="Helicase/UvrB_N"/>
</dbReference>
<dbReference type="InterPro" id="IPR027417">
    <property type="entry name" value="P-loop_NTPase"/>
</dbReference>
<reference evidence="6 7" key="1">
    <citation type="journal article" date="2015" name="Genome Biol. Evol.">
        <title>Phylogenomic analyses indicate that early fungi evolved digesting cell walls of algal ancestors of land plants.</title>
        <authorList>
            <person name="Chang Y."/>
            <person name="Wang S."/>
            <person name="Sekimoto S."/>
            <person name="Aerts A.L."/>
            <person name="Choi C."/>
            <person name="Clum A."/>
            <person name="LaButti K.M."/>
            <person name="Lindquist E.A."/>
            <person name="Yee Ngan C."/>
            <person name="Ohm R.A."/>
            <person name="Salamov A.A."/>
            <person name="Grigoriev I.V."/>
            <person name="Spatafora J.W."/>
            <person name="Berbee M.L."/>
        </authorList>
    </citation>
    <scope>NUCLEOTIDE SEQUENCE [LARGE SCALE GENOMIC DNA]</scope>
    <source>
        <strain evidence="6 7">JEL478</strain>
    </source>
</reference>
<dbReference type="GO" id="GO:0016787">
    <property type="term" value="F:hydrolase activity"/>
    <property type="evidence" value="ECO:0007669"/>
    <property type="project" value="UniProtKB-KW"/>
</dbReference>
<feature type="domain" description="Helicase ATP-binding" evidence="5">
    <location>
        <begin position="437"/>
        <end position="584"/>
    </location>
</feature>
<dbReference type="PANTHER" id="PTHR11274">
    <property type="entry name" value="RAD25/XP-B DNA REPAIR HELICASE"/>
    <property type="match status" value="1"/>
</dbReference>
<evidence type="ECO:0000256" key="2">
    <source>
        <dbReference type="ARBA" id="ARBA00022801"/>
    </source>
</evidence>
<dbReference type="PROSITE" id="PS51192">
    <property type="entry name" value="HELICASE_ATP_BIND_1"/>
    <property type="match status" value="1"/>
</dbReference>
<protein>
    <recommendedName>
        <fullName evidence="5">Helicase ATP-binding domain-containing protein</fullName>
    </recommendedName>
</protein>
<proteinExistence type="predicted"/>
<dbReference type="Gene3D" id="3.40.50.300">
    <property type="entry name" value="P-loop containing nucleotide triphosphate hydrolases"/>
    <property type="match status" value="2"/>
</dbReference>
<dbReference type="PANTHER" id="PTHR11274:SF0">
    <property type="entry name" value="GENERAL TRANSCRIPTION AND DNA REPAIR FACTOR IIH HELICASE SUBUNIT XPB"/>
    <property type="match status" value="1"/>
</dbReference>
<evidence type="ECO:0000313" key="7">
    <source>
        <dbReference type="Proteomes" id="UP000070544"/>
    </source>
</evidence>
<dbReference type="InterPro" id="IPR050615">
    <property type="entry name" value="ATP-dep_DNA_Helicase"/>
</dbReference>
<dbReference type="Proteomes" id="UP000070544">
    <property type="component" value="Unassembled WGS sequence"/>
</dbReference>
<dbReference type="CDD" id="cd17926">
    <property type="entry name" value="DEXHc_RE"/>
    <property type="match status" value="1"/>
</dbReference>
<dbReference type="GO" id="GO:0004386">
    <property type="term" value="F:helicase activity"/>
    <property type="evidence" value="ECO:0007669"/>
    <property type="project" value="UniProtKB-KW"/>
</dbReference>
<organism evidence="6 7">
    <name type="scientific">Gonapodya prolifera (strain JEL478)</name>
    <name type="common">Monoblepharis prolifera</name>
    <dbReference type="NCBI Taxonomy" id="1344416"/>
    <lineage>
        <taxon>Eukaryota</taxon>
        <taxon>Fungi</taxon>
        <taxon>Fungi incertae sedis</taxon>
        <taxon>Chytridiomycota</taxon>
        <taxon>Chytridiomycota incertae sedis</taxon>
        <taxon>Monoblepharidomycetes</taxon>
        <taxon>Monoblepharidales</taxon>
        <taxon>Gonapodyaceae</taxon>
        <taxon>Gonapodya</taxon>
    </lineage>
</organism>
<dbReference type="CDD" id="cd18785">
    <property type="entry name" value="SF2_C"/>
    <property type="match status" value="1"/>
</dbReference>
<evidence type="ECO:0000259" key="5">
    <source>
        <dbReference type="PROSITE" id="PS51192"/>
    </source>
</evidence>
<keyword evidence="4" id="KW-0067">ATP-binding</keyword>
<gene>
    <name evidence="6" type="ORF">M427DRAFT_50141</name>
</gene>
<dbReference type="SUPFAM" id="SSF52540">
    <property type="entry name" value="P-loop containing nucleoside triphosphate hydrolases"/>
    <property type="match status" value="2"/>
</dbReference>
<dbReference type="EMBL" id="KQ965906">
    <property type="protein sequence ID" value="KXS08976.1"/>
    <property type="molecule type" value="Genomic_DNA"/>
</dbReference>